<name>A0A635R7Z1_SALET</name>
<sequence length="176" mass="20683">MIARLASWFKQRRAKAVEWPPITHDEKVALFLGYNKDLKRLGELMRLTERQVFAKISSGALRKEVFPHLSLMERIHAESVEKFLSLVNNEAPRIRYLTADDKDVTGQIDFGQFYRTIKDAGYTNVKRLSETSVVIYHWREHDLLGCVIKLTHLSCFYVDLLTEFYPEPWCFIDENK</sequence>
<proteinExistence type="predicted"/>
<evidence type="ECO:0000313" key="1">
    <source>
        <dbReference type="EMBL" id="EDH8302954.1"/>
    </source>
</evidence>
<dbReference type="EMBL" id="AAMIYH010000015">
    <property type="protein sequence ID" value="EDH8302954.1"/>
    <property type="molecule type" value="Genomic_DNA"/>
</dbReference>
<gene>
    <name evidence="1" type="ORF">CB695_15895</name>
</gene>
<comment type="caution">
    <text evidence="1">The sequence shown here is derived from an EMBL/GenBank/DDBJ whole genome shotgun (WGS) entry which is preliminary data.</text>
</comment>
<reference evidence="1" key="1">
    <citation type="submission" date="2018-07" db="EMBL/GenBank/DDBJ databases">
        <authorList>
            <person name="Ashton P.M."/>
            <person name="Dallman T."/>
            <person name="Nair S."/>
            <person name="De Pinna E."/>
            <person name="Peters T."/>
            <person name="Grant K."/>
        </authorList>
    </citation>
    <scope>NUCLEOTIDE SEQUENCE</scope>
    <source>
        <strain evidence="1">368335</strain>
    </source>
</reference>
<protein>
    <submittedName>
        <fullName evidence="1">Uncharacterized protein</fullName>
    </submittedName>
</protein>
<accession>A0A635R7Z1</accession>
<dbReference type="AlphaFoldDB" id="A0A635R7Z1"/>
<organism evidence="1">
    <name type="scientific">Salmonella enterica subsp. enterica serovar Chester</name>
    <dbReference type="NCBI Taxonomy" id="149386"/>
    <lineage>
        <taxon>Bacteria</taxon>
        <taxon>Pseudomonadati</taxon>
        <taxon>Pseudomonadota</taxon>
        <taxon>Gammaproteobacteria</taxon>
        <taxon>Enterobacterales</taxon>
        <taxon>Enterobacteriaceae</taxon>
        <taxon>Salmonella</taxon>
    </lineage>
</organism>